<protein>
    <submittedName>
        <fullName evidence="9">Mannosyltransferase MptA</fullName>
    </submittedName>
</protein>
<evidence type="ECO:0000256" key="6">
    <source>
        <dbReference type="ARBA" id="ARBA00023136"/>
    </source>
</evidence>
<dbReference type="GO" id="GO:0016757">
    <property type="term" value="F:glycosyltransferase activity"/>
    <property type="evidence" value="ECO:0007669"/>
    <property type="project" value="UniProtKB-KW"/>
</dbReference>
<feature type="transmembrane region" description="Helical" evidence="8">
    <location>
        <begin position="53"/>
        <end position="73"/>
    </location>
</feature>
<keyword evidence="6 8" id="KW-0472">Membrane</keyword>
<organism evidence="9 10">
    <name type="scientific">Gordonia effusa NBRC 100432</name>
    <dbReference type="NCBI Taxonomy" id="1077974"/>
    <lineage>
        <taxon>Bacteria</taxon>
        <taxon>Bacillati</taxon>
        <taxon>Actinomycetota</taxon>
        <taxon>Actinomycetes</taxon>
        <taxon>Mycobacteriales</taxon>
        <taxon>Gordoniaceae</taxon>
        <taxon>Gordonia</taxon>
    </lineage>
</organism>
<dbReference type="eggNOG" id="ENOG502Z9GU">
    <property type="taxonomic scope" value="Bacteria"/>
</dbReference>
<dbReference type="AlphaFoldDB" id="H0R2P9"/>
<dbReference type="Pfam" id="PF26314">
    <property type="entry name" value="MptA_B_family"/>
    <property type="match status" value="1"/>
</dbReference>
<dbReference type="NCBIfam" id="NF038066">
    <property type="entry name" value="MptB"/>
    <property type="match status" value="1"/>
</dbReference>
<dbReference type="GO" id="GO:0016020">
    <property type="term" value="C:membrane"/>
    <property type="evidence" value="ECO:0007669"/>
    <property type="project" value="UniProtKB-SubCell"/>
</dbReference>
<keyword evidence="2 9" id="KW-0328">Glycosyltransferase</keyword>
<dbReference type="EMBL" id="BAEH01000081">
    <property type="protein sequence ID" value="GAB19350.1"/>
    <property type="molecule type" value="Genomic_DNA"/>
</dbReference>
<feature type="transmembrane region" description="Helical" evidence="8">
    <location>
        <begin position="93"/>
        <end position="111"/>
    </location>
</feature>
<dbReference type="RefSeq" id="WP_007318685.1">
    <property type="nucleotide sequence ID" value="NZ_BAEH01000081.1"/>
</dbReference>
<feature type="transmembrane region" description="Helical" evidence="8">
    <location>
        <begin position="177"/>
        <end position="200"/>
    </location>
</feature>
<feature type="transmembrane region" description="Helical" evidence="8">
    <location>
        <begin position="470"/>
        <end position="490"/>
    </location>
</feature>
<feature type="transmembrane region" description="Helical" evidence="8">
    <location>
        <begin position="382"/>
        <end position="401"/>
    </location>
</feature>
<keyword evidence="5 8" id="KW-1133">Transmembrane helix</keyword>
<evidence type="ECO:0000256" key="7">
    <source>
        <dbReference type="ARBA" id="ARBA00043987"/>
    </source>
</evidence>
<evidence type="ECO:0000256" key="2">
    <source>
        <dbReference type="ARBA" id="ARBA00022676"/>
    </source>
</evidence>
<evidence type="ECO:0000256" key="1">
    <source>
        <dbReference type="ARBA" id="ARBA00004141"/>
    </source>
</evidence>
<comment type="caution">
    <text evidence="9">The sequence shown here is derived from an EMBL/GenBank/DDBJ whole genome shotgun (WGS) entry which is preliminary data.</text>
</comment>
<evidence type="ECO:0000256" key="5">
    <source>
        <dbReference type="ARBA" id="ARBA00022989"/>
    </source>
</evidence>
<feature type="transmembrane region" description="Helical" evidence="8">
    <location>
        <begin position="12"/>
        <end position="33"/>
    </location>
</feature>
<dbReference type="Proteomes" id="UP000035034">
    <property type="component" value="Unassembled WGS sequence"/>
</dbReference>
<evidence type="ECO:0000256" key="3">
    <source>
        <dbReference type="ARBA" id="ARBA00022679"/>
    </source>
</evidence>
<comment type="subcellular location">
    <subcellularLocation>
        <location evidence="1">Membrane</location>
        <topology evidence="1">Multi-pass membrane protein</topology>
    </subcellularLocation>
</comment>
<feature type="transmembrane region" description="Helical" evidence="8">
    <location>
        <begin position="253"/>
        <end position="282"/>
    </location>
</feature>
<dbReference type="STRING" id="1077974.GOEFS_081_00400"/>
<gene>
    <name evidence="9" type="primary">mptA</name>
    <name evidence="9" type="ORF">GOEFS_081_00400</name>
</gene>
<evidence type="ECO:0000256" key="8">
    <source>
        <dbReference type="SAM" id="Phobius"/>
    </source>
</evidence>
<evidence type="ECO:0000313" key="9">
    <source>
        <dbReference type="EMBL" id="GAB19350.1"/>
    </source>
</evidence>
<accession>H0R2P9</accession>
<feature type="transmembrane region" description="Helical" evidence="8">
    <location>
        <begin position="312"/>
        <end position="331"/>
    </location>
</feature>
<reference evidence="9 10" key="1">
    <citation type="submission" date="2011-12" db="EMBL/GenBank/DDBJ databases">
        <title>Whole genome shotgun sequence of Gordonia effusa NBRC 100432.</title>
        <authorList>
            <person name="Yoshida I."/>
            <person name="Takarada H."/>
            <person name="Hosoyama A."/>
            <person name="Tsuchikane K."/>
            <person name="Katsumata H."/>
            <person name="Yamazaki S."/>
            <person name="Fujita N."/>
        </authorList>
    </citation>
    <scope>NUCLEOTIDE SEQUENCE [LARGE SCALE GENOMIC DNA]</scope>
    <source>
        <strain evidence="9 10">NBRC 100432</strain>
    </source>
</reference>
<evidence type="ECO:0000313" key="10">
    <source>
        <dbReference type="Proteomes" id="UP000035034"/>
    </source>
</evidence>
<keyword evidence="4 8" id="KW-0812">Transmembrane</keyword>
<feature type="transmembrane region" description="Helical" evidence="8">
    <location>
        <begin position="431"/>
        <end position="464"/>
    </location>
</feature>
<keyword evidence="3 9" id="KW-0808">Transferase</keyword>
<dbReference type="InterPro" id="IPR049829">
    <property type="entry name" value="MptA/B-like"/>
</dbReference>
<sequence>MSDTARVPRELCWGVVGSILVAVGAFGVADIPRNSHPAQRWFLDVLTYGHGKTLSALVFWTGVATLVFCWMRVGRRLLSRDDVVGTTPTVRQMRWAALGWAAPLLVTVPIYSRDVYAYLAQAAVFREGFNPYTDGPVHYPGPLLDSMAQVWAATTAPYGPAFVALMRGVVGVTGDHVILGVLAVRLVLLPGLLLALWAIPRLARHFGASAQTGLWLALLNPLILIHVVGGPHVELLMMGLLVAGVTLVVERRHLWGLVVLGLAVSIKITAGVAIPFVLWIWLAHIRHARAQSHPETDAQVAQIPLWRLGWRTVLGVFAATVAIPVAVFAFWTTVTGLGMGWLSGLGWADRIINWLTVPTLVGHIVTWIAAPFTALNLQPVLVVTRLIGAVALAGILVWMWWRARAGERVAMTSMLWAMFAVLLLEPSTLPWYYTWVLCLAAAVTLPNAVRAWIIGASVVGLIIFQPDDSIVLYKPIELMVALALGLLAGWSLQHSDPLRIGAAARWAWFGRAHQSDAESVGAVAVRAP</sequence>
<name>H0R2P9_9ACTN</name>
<keyword evidence="10" id="KW-1185">Reference proteome</keyword>
<feature type="transmembrane region" description="Helical" evidence="8">
    <location>
        <begin position="351"/>
        <end position="370"/>
    </location>
</feature>
<evidence type="ECO:0000256" key="4">
    <source>
        <dbReference type="ARBA" id="ARBA00022692"/>
    </source>
</evidence>
<comment type="similarity">
    <text evidence="7">Belongs to the MptA/B family.</text>
</comment>
<proteinExistence type="inferred from homology"/>